<protein>
    <submittedName>
        <fullName evidence="2">Uncharacterized protein</fullName>
    </submittedName>
</protein>
<feature type="compositionally biased region" description="Polar residues" evidence="1">
    <location>
        <begin position="471"/>
        <end position="492"/>
    </location>
</feature>
<proteinExistence type="predicted"/>
<feature type="compositionally biased region" description="Polar residues" evidence="1">
    <location>
        <begin position="369"/>
        <end position="382"/>
    </location>
</feature>
<reference evidence="2" key="2">
    <citation type="journal article" date="2023" name="Science">
        <title>Genomic signatures of disease resistance in endangered staghorn corals.</title>
        <authorList>
            <person name="Vollmer S.V."/>
            <person name="Selwyn J.D."/>
            <person name="Despard B.A."/>
            <person name="Roesel C.L."/>
        </authorList>
    </citation>
    <scope>NUCLEOTIDE SEQUENCE</scope>
    <source>
        <strain evidence="2">K2</strain>
    </source>
</reference>
<dbReference type="AlphaFoldDB" id="A0AAD9V9D6"/>
<feature type="compositionally biased region" description="Polar residues" evidence="1">
    <location>
        <begin position="510"/>
        <end position="519"/>
    </location>
</feature>
<feature type="compositionally biased region" description="Acidic residues" evidence="1">
    <location>
        <begin position="455"/>
        <end position="464"/>
    </location>
</feature>
<feature type="compositionally biased region" description="Basic and acidic residues" evidence="1">
    <location>
        <begin position="153"/>
        <end position="185"/>
    </location>
</feature>
<comment type="caution">
    <text evidence="2">The sequence shown here is derived from an EMBL/GenBank/DDBJ whole genome shotgun (WGS) entry which is preliminary data.</text>
</comment>
<feature type="compositionally biased region" description="Polar residues" evidence="1">
    <location>
        <begin position="420"/>
        <end position="440"/>
    </location>
</feature>
<feature type="compositionally biased region" description="Basic and acidic residues" evidence="1">
    <location>
        <begin position="322"/>
        <end position="334"/>
    </location>
</feature>
<dbReference type="EMBL" id="JARQWQ010000017">
    <property type="protein sequence ID" value="KAK2566131.1"/>
    <property type="molecule type" value="Genomic_DNA"/>
</dbReference>
<feature type="compositionally biased region" description="Basic and acidic residues" evidence="1">
    <location>
        <begin position="206"/>
        <end position="223"/>
    </location>
</feature>
<feature type="compositionally biased region" description="Basic and acidic residues" evidence="1">
    <location>
        <begin position="1"/>
        <end position="14"/>
    </location>
</feature>
<keyword evidence="3" id="KW-1185">Reference proteome</keyword>
<sequence>MAKVRFEGAWKEAEEPSIQLTILPLIEETPDPPEPPDPPNSVKQRTEKYQHLPQKESNNKATPRDKWMIPGLPTPDMDSKGPNTELKTDKDFEATPRNENVALDENFYLEDTADQIKTNQHQVHSDAERDDLRGIKRIQRELLSLLETHHHRPPDELYGNKEEYRNIKDKFKPEDVREEEQSFHEGEEDSFPNEDPELLTSETEEFSQRKETSGSRDTTTGDHLEEIAPVNIRWHVAHHRTKRNENERYKVRKNRKAQDPQKSSASTIIQGISAGILVLLCVITSIFQLCKKCKKQDQHDAEISGSHAENGKPKKNKRTWFKTKDSTNKKEKDNTTSGKNSDDQQADASEEGNHADNVEGESSRVHTMEGTSTADETLASNASPMSEPTSTSSSDQTSDVNERNVQARYSRDSLPEASVTPMQQASTSSVADANSGNSSKESCKTPVAPLNEVVIDIEDDEEVKSEDVRSKNNSSSEILYSSGADSVTQVASDINGKTLEHDNGDESLLGSDSESPSGELIYQSSETQAKMDLMTDSDVKVKSSAVPFPAPLPVPPTQPSPPSTSKRGKTTGGRNKEKRRVIRELEGEVHNPSFQQLIQIASSTINQNETTRDSNAKRRHNRNVIKMDAKMMKLKRTKTTFRCDIKFTRSVICGPPAVDHAKNPQMGCACYYCDKHWKRMGGPPCFNRPKPTFDTKQTVVIDGTVFMKLPGHNGHRPFVHLRPASADAGDHLSPASASS</sequence>
<feature type="compositionally biased region" description="Acidic residues" evidence="1">
    <location>
        <begin position="186"/>
        <end position="205"/>
    </location>
</feature>
<evidence type="ECO:0000256" key="1">
    <source>
        <dbReference type="SAM" id="MobiDB-lite"/>
    </source>
</evidence>
<reference evidence="2" key="1">
    <citation type="journal article" date="2023" name="G3 (Bethesda)">
        <title>Whole genome assembly and annotation of the endangered Caribbean coral Acropora cervicornis.</title>
        <authorList>
            <person name="Selwyn J.D."/>
            <person name="Vollmer S.V."/>
        </authorList>
    </citation>
    <scope>NUCLEOTIDE SEQUENCE</scope>
    <source>
        <strain evidence="2">K2</strain>
    </source>
</reference>
<feature type="compositionally biased region" description="Basic and acidic residues" evidence="1">
    <location>
        <begin position="86"/>
        <end position="96"/>
    </location>
</feature>
<evidence type="ECO:0000313" key="3">
    <source>
        <dbReference type="Proteomes" id="UP001249851"/>
    </source>
</evidence>
<feature type="compositionally biased region" description="Basic and acidic residues" evidence="1">
    <location>
        <begin position="351"/>
        <end position="367"/>
    </location>
</feature>
<feature type="region of interest" description="Disordered" evidence="1">
    <location>
        <begin position="544"/>
        <end position="577"/>
    </location>
</feature>
<feature type="region of interest" description="Disordered" evidence="1">
    <location>
        <begin position="235"/>
        <end position="265"/>
    </location>
</feature>
<feature type="compositionally biased region" description="Basic and acidic residues" evidence="1">
    <location>
        <begin position="44"/>
        <end position="67"/>
    </location>
</feature>
<gene>
    <name evidence="2" type="ORF">P5673_009576</name>
</gene>
<feature type="region of interest" description="Disordered" evidence="1">
    <location>
        <begin position="151"/>
        <end position="223"/>
    </location>
</feature>
<evidence type="ECO:0000313" key="2">
    <source>
        <dbReference type="EMBL" id="KAK2566131.1"/>
    </source>
</evidence>
<feature type="compositionally biased region" description="Pro residues" evidence="1">
    <location>
        <begin position="548"/>
        <end position="562"/>
    </location>
</feature>
<accession>A0AAD9V9D6</accession>
<name>A0AAD9V9D6_ACRCE</name>
<feature type="compositionally biased region" description="Low complexity" evidence="1">
    <location>
        <begin position="383"/>
        <end position="399"/>
    </location>
</feature>
<feature type="region of interest" description="Disordered" evidence="1">
    <location>
        <begin position="301"/>
        <end position="519"/>
    </location>
</feature>
<dbReference type="Proteomes" id="UP001249851">
    <property type="component" value="Unassembled WGS sequence"/>
</dbReference>
<feature type="region of interest" description="Disordered" evidence="1">
    <location>
        <begin position="1"/>
        <end position="100"/>
    </location>
</feature>
<organism evidence="2 3">
    <name type="scientific">Acropora cervicornis</name>
    <name type="common">Staghorn coral</name>
    <dbReference type="NCBI Taxonomy" id="6130"/>
    <lineage>
        <taxon>Eukaryota</taxon>
        <taxon>Metazoa</taxon>
        <taxon>Cnidaria</taxon>
        <taxon>Anthozoa</taxon>
        <taxon>Hexacorallia</taxon>
        <taxon>Scleractinia</taxon>
        <taxon>Astrocoeniina</taxon>
        <taxon>Acroporidae</taxon>
        <taxon>Acropora</taxon>
    </lineage>
</organism>